<organism evidence="1 2">
    <name type="scientific">Nonomuraea mesophila</name>
    <dbReference type="NCBI Taxonomy" id="2530382"/>
    <lineage>
        <taxon>Bacteria</taxon>
        <taxon>Bacillati</taxon>
        <taxon>Actinomycetota</taxon>
        <taxon>Actinomycetes</taxon>
        <taxon>Streptosporangiales</taxon>
        <taxon>Streptosporangiaceae</taxon>
        <taxon>Nonomuraea</taxon>
    </lineage>
</organism>
<dbReference type="RefSeq" id="WP_132631030.1">
    <property type="nucleotide sequence ID" value="NZ_SMLD01000034.1"/>
</dbReference>
<proteinExistence type="predicted"/>
<gene>
    <name evidence="1" type="ORF">E1295_15800</name>
</gene>
<dbReference type="Proteomes" id="UP000295136">
    <property type="component" value="Unassembled WGS sequence"/>
</dbReference>
<keyword evidence="2" id="KW-1185">Reference proteome</keyword>
<evidence type="ECO:0008006" key="3">
    <source>
        <dbReference type="Google" id="ProtNLM"/>
    </source>
</evidence>
<sequence length="210" mass="24276">MDFDTADWITPWPNPKSDLRAVGDDSMVAYPTWRRSPEDPWFGYVEGYRLAAQAIVDQARTCGLNHDSLIFPFLMCWRHYVELRLKSLINLVQRGTGVEINVPSTHNLAKLWEKAACMVDEVGAFDDDKSTQHVRRLILQLHALDPTAQEARYPITTKGLPTFDKVDRLDMRTIHEAMDGVANYLTGTDVGLTEHFRFRQELAEEYRYDW</sequence>
<protein>
    <recommendedName>
        <fullName evidence="3">HEPN domain-containing protein</fullName>
    </recommendedName>
</protein>
<name>A0A4R5FMG6_9ACTN</name>
<accession>A0A4R5FMG6</accession>
<dbReference type="AlphaFoldDB" id="A0A4R5FMG6"/>
<reference evidence="1 2" key="1">
    <citation type="submission" date="2019-03" db="EMBL/GenBank/DDBJ databases">
        <title>Draft genome sequences of novel Actinobacteria.</title>
        <authorList>
            <person name="Sahin N."/>
            <person name="Ay H."/>
            <person name="Saygin H."/>
        </authorList>
    </citation>
    <scope>NUCLEOTIDE SEQUENCE [LARGE SCALE GENOMIC DNA]</scope>
    <source>
        <strain evidence="1 2">6K102</strain>
    </source>
</reference>
<evidence type="ECO:0000313" key="2">
    <source>
        <dbReference type="Proteomes" id="UP000295136"/>
    </source>
</evidence>
<evidence type="ECO:0000313" key="1">
    <source>
        <dbReference type="EMBL" id="TDE54102.1"/>
    </source>
</evidence>
<comment type="caution">
    <text evidence="1">The sequence shown here is derived from an EMBL/GenBank/DDBJ whole genome shotgun (WGS) entry which is preliminary data.</text>
</comment>
<dbReference type="EMBL" id="SMLD01000034">
    <property type="protein sequence ID" value="TDE54102.1"/>
    <property type="molecule type" value="Genomic_DNA"/>
</dbReference>